<dbReference type="AlphaFoldDB" id="A0A1B2IPI4"/>
<evidence type="ECO:0000259" key="1">
    <source>
        <dbReference type="Pfam" id="PF16729"/>
    </source>
</evidence>
<feature type="domain" description="DUF5067" evidence="1">
    <location>
        <begin position="24"/>
        <end position="149"/>
    </location>
</feature>
<dbReference type="EMBL" id="WCHB01000095">
    <property type="protein sequence ID" value="NRO35654.1"/>
    <property type="molecule type" value="Genomic_DNA"/>
</dbReference>
<reference evidence="2" key="1">
    <citation type="submission" date="2019-09" db="EMBL/GenBank/DDBJ databases">
        <title>Comparative genomic analysis of Lactobacillus helveticus.</title>
        <authorList>
            <person name="Zhang H."/>
            <person name="Chen Y."/>
            <person name="Zhong Z."/>
        </authorList>
    </citation>
    <scope>NUCLEOTIDE SEQUENCE</scope>
    <source>
        <strain evidence="2">IMAU30003</strain>
    </source>
</reference>
<dbReference type="OrthoDB" id="9876624at2"/>
<dbReference type="InterPro" id="IPR029050">
    <property type="entry name" value="Immunoprotect_excell_Ig-like"/>
</dbReference>
<proteinExistence type="predicted"/>
<organism evidence="2 3">
    <name type="scientific">Lactobacillus helveticus</name>
    <name type="common">Lactobacillus suntoryeus</name>
    <dbReference type="NCBI Taxonomy" id="1587"/>
    <lineage>
        <taxon>Bacteria</taxon>
        <taxon>Bacillati</taxon>
        <taxon>Bacillota</taxon>
        <taxon>Bacilli</taxon>
        <taxon>Lactobacillales</taxon>
        <taxon>Lactobacillaceae</taxon>
        <taxon>Lactobacillus</taxon>
    </lineage>
</organism>
<comment type="caution">
    <text evidence="2">The sequence shown here is derived from an EMBL/GenBank/DDBJ whole genome shotgun (WGS) entry which is preliminary data.</text>
</comment>
<name>A0A1B2IPI4_LACHE</name>
<dbReference type="RefSeq" id="WP_023191285.1">
    <property type="nucleotide sequence ID" value="NZ_BLYT01000186.1"/>
</dbReference>
<accession>A0A1B2IPI4</accession>
<evidence type="ECO:0000313" key="3">
    <source>
        <dbReference type="Proteomes" id="UP000651333"/>
    </source>
</evidence>
<dbReference type="InterPro" id="IPR031989">
    <property type="entry name" value="DUF5067"/>
</dbReference>
<gene>
    <name evidence="2" type="ORF">IMAU30003_01909</name>
</gene>
<dbReference type="Proteomes" id="UP000651333">
    <property type="component" value="Unassembled WGS sequence"/>
</dbReference>
<dbReference type="Gene3D" id="2.60.40.1240">
    <property type="match status" value="1"/>
</dbReference>
<sequence>MKKFIKVGAMALALTASVGTVAPVVDKPQTVQAASKTVKSGSLTFHIKKKQVRKSSLKGKKILVLWVDVTNHGKKTVKSDMLMNYSGVNAYQKVHGKWQELTTGATNSSSLIKGLGKMEHNLKPHKTIKNGVIMFTLENCSKVKVEFQKGYNQITARRYFKVK</sequence>
<protein>
    <recommendedName>
        <fullName evidence="1">DUF5067 domain-containing protein</fullName>
    </recommendedName>
</protein>
<dbReference type="Pfam" id="PF16729">
    <property type="entry name" value="DUF5067"/>
    <property type="match status" value="1"/>
</dbReference>
<evidence type="ECO:0000313" key="2">
    <source>
        <dbReference type="EMBL" id="NRO35654.1"/>
    </source>
</evidence>